<proteinExistence type="predicted"/>
<comment type="caution">
    <text evidence="1">The sequence shown here is derived from an EMBL/GenBank/DDBJ whole genome shotgun (WGS) entry which is preliminary data.</text>
</comment>
<keyword evidence="2" id="KW-1185">Reference proteome</keyword>
<dbReference type="Proteomes" id="UP001187531">
    <property type="component" value="Unassembled WGS sequence"/>
</dbReference>
<feature type="non-terminal residue" evidence="1">
    <location>
        <position position="299"/>
    </location>
</feature>
<evidence type="ECO:0000313" key="1">
    <source>
        <dbReference type="EMBL" id="KAK2726996.1"/>
    </source>
</evidence>
<dbReference type="EMBL" id="JAVRJZ010000001">
    <property type="protein sequence ID" value="KAK2726996.1"/>
    <property type="molecule type" value="Genomic_DNA"/>
</dbReference>
<gene>
    <name evidence="1" type="ORF">QYM36_007741</name>
</gene>
<reference evidence="1" key="1">
    <citation type="submission" date="2023-07" db="EMBL/GenBank/DDBJ databases">
        <title>Chromosome-level genome assembly of Artemia franciscana.</title>
        <authorList>
            <person name="Jo E."/>
        </authorList>
    </citation>
    <scope>NUCLEOTIDE SEQUENCE</scope>
    <source>
        <tissue evidence="1">Whole body</tissue>
    </source>
</reference>
<accession>A0AA88IHJ0</accession>
<evidence type="ECO:0000313" key="2">
    <source>
        <dbReference type="Proteomes" id="UP001187531"/>
    </source>
</evidence>
<name>A0AA88IHJ0_ARTSF</name>
<dbReference type="AlphaFoldDB" id="A0AA88IHJ0"/>
<sequence length="299" mass="34322">RDTQGLERGLYLFDVIWLQLRLVIYNAEVVTQVVLVNLAVGLKDELLKDLGCDEKVPSLFWDFISLFPRKTFEDWKVSNKITGSLAALRMISKKSSMFLGVEKTTEVDQLNKWEERRRRYAERKGKLKMGDAGRRLGSMGDTVDSSILPASMPLLPEEFRKDSVTAMTWNGLVAVTERDTQGLERGLYLFDVIWLQLRLVIYNAEVVPQVVLVNLAVGLKDELLKDLGCDEKIPSLFWDFISLFPRKTFEDWKVSNKITGSLAALRTLRISFSVRSIWLVCGTTPARQLLRRRPDSRYK</sequence>
<protein>
    <submittedName>
        <fullName evidence="1">Uncharacterized protein</fullName>
    </submittedName>
</protein>
<organism evidence="1 2">
    <name type="scientific">Artemia franciscana</name>
    <name type="common">Brine shrimp</name>
    <name type="synonym">Artemia sanfranciscana</name>
    <dbReference type="NCBI Taxonomy" id="6661"/>
    <lineage>
        <taxon>Eukaryota</taxon>
        <taxon>Metazoa</taxon>
        <taxon>Ecdysozoa</taxon>
        <taxon>Arthropoda</taxon>
        <taxon>Crustacea</taxon>
        <taxon>Branchiopoda</taxon>
        <taxon>Anostraca</taxon>
        <taxon>Artemiidae</taxon>
        <taxon>Artemia</taxon>
    </lineage>
</organism>